<evidence type="ECO:0000256" key="10">
    <source>
        <dbReference type="ARBA" id="ARBA00029774"/>
    </source>
</evidence>
<dbReference type="AlphaFoldDB" id="A0A386HMB5"/>
<dbReference type="GO" id="GO:0003725">
    <property type="term" value="F:double-stranded RNA binding"/>
    <property type="evidence" value="ECO:0007669"/>
    <property type="project" value="InterPro"/>
</dbReference>
<proteinExistence type="inferred from homology"/>
<keyword evidence="5" id="KW-0808">Transferase</keyword>
<evidence type="ECO:0000256" key="9">
    <source>
        <dbReference type="ARBA" id="ARBA00022840"/>
    </source>
</evidence>
<keyword evidence="4" id="KW-0963">Cytoplasm</keyword>
<evidence type="ECO:0000256" key="7">
    <source>
        <dbReference type="ARBA" id="ARBA00022695"/>
    </source>
</evidence>
<dbReference type="InterPro" id="IPR006070">
    <property type="entry name" value="Sua5-like_dom"/>
</dbReference>
<sequence>MNKEFEKDVVSCLNILLNGGIILYPTDTVWGLGCDATDEAAVQKIIELKNRPSNKSFVVLVDSRERLKQYVKEVEENMLQYLQTVQKPTTVVYENAIGLAPGAVAADFSIAIRMCNDEFCSEIIRKLDKPLLSTSANKSGEHTPRIFKEISDAIKEGVDYVVKYRQNDERIASPSAIVKWEKGILNVLRE</sequence>
<evidence type="ECO:0000256" key="5">
    <source>
        <dbReference type="ARBA" id="ARBA00022679"/>
    </source>
</evidence>
<evidence type="ECO:0000256" key="4">
    <source>
        <dbReference type="ARBA" id="ARBA00022490"/>
    </source>
</evidence>
<protein>
    <recommendedName>
        <fullName evidence="10">L-threonylcarbamoyladenylate synthase</fullName>
        <ecNumber evidence="3">2.7.7.87</ecNumber>
    </recommendedName>
    <alternativeName>
        <fullName evidence="10">L-threonylcarbamoyladenylate synthase</fullName>
    </alternativeName>
</protein>
<keyword evidence="6" id="KW-0819">tRNA processing</keyword>
<evidence type="ECO:0000256" key="1">
    <source>
        <dbReference type="ARBA" id="ARBA00004496"/>
    </source>
</evidence>
<name>A0A386HMB5_9BACT</name>
<keyword evidence="8" id="KW-0547">Nucleotide-binding</keyword>
<evidence type="ECO:0000313" key="14">
    <source>
        <dbReference type="Proteomes" id="UP000266118"/>
    </source>
</evidence>
<comment type="catalytic activity">
    <reaction evidence="11">
        <text>L-threonine + hydrogencarbonate + ATP = L-threonylcarbamoyladenylate + diphosphate + H2O</text>
        <dbReference type="Rhea" id="RHEA:36407"/>
        <dbReference type="ChEBI" id="CHEBI:15377"/>
        <dbReference type="ChEBI" id="CHEBI:17544"/>
        <dbReference type="ChEBI" id="CHEBI:30616"/>
        <dbReference type="ChEBI" id="CHEBI:33019"/>
        <dbReference type="ChEBI" id="CHEBI:57926"/>
        <dbReference type="ChEBI" id="CHEBI:73682"/>
        <dbReference type="EC" id="2.7.7.87"/>
    </reaction>
</comment>
<dbReference type="RefSeq" id="WP_119985409.1">
    <property type="nucleotide sequence ID" value="NZ_CP032489.1"/>
</dbReference>
<dbReference type="GO" id="GO:0005737">
    <property type="term" value="C:cytoplasm"/>
    <property type="evidence" value="ECO:0007669"/>
    <property type="project" value="UniProtKB-SubCell"/>
</dbReference>
<dbReference type="GO" id="GO:0008033">
    <property type="term" value="P:tRNA processing"/>
    <property type="evidence" value="ECO:0007669"/>
    <property type="project" value="UniProtKB-KW"/>
</dbReference>
<comment type="similarity">
    <text evidence="2">Belongs to the SUA5 family.</text>
</comment>
<dbReference type="GO" id="GO:0000049">
    <property type="term" value="F:tRNA binding"/>
    <property type="evidence" value="ECO:0007669"/>
    <property type="project" value="TreeGrafter"/>
</dbReference>
<dbReference type="InterPro" id="IPR017945">
    <property type="entry name" value="DHBP_synth_RibB-like_a/b_dom"/>
</dbReference>
<evidence type="ECO:0000256" key="11">
    <source>
        <dbReference type="ARBA" id="ARBA00048366"/>
    </source>
</evidence>
<accession>A0A386HMB5</accession>
<evidence type="ECO:0000313" key="13">
    <source>
        <dbReference type="EMBL" id="AYD46883.1"/>
    </source>
</evidence>
<dbReference type="GO" id="GO:0006450">
    <property type="term" value="P:regulation of translational fidelity"/>
    <property type="evidence" value="ECO:0007669"/>
    <property type="project" value="TreeGrafter"/>
</dbReference>
<dbReference type="OrthoDB" id="9814580at2"/>
<dbReference type="PANTHER" id="PTHR17490:SF16">
    <property type="entry name" value="THREONYLCARBAMOYL-AMP SYNTHASE"/>
    <property type="match status" value="1"/>
</dbReference>
<keyword evidence="7" id="KW-0548">Nucleotidyltransferase</keyword>
<gene>
    <name evidence="13" type="ORF">D6B99_04190</name>
</gene>
<keyword evidence="14" id="KW-1185">Reference proteome</keyword>
<dbReference type="Proteomes" id="UP000266118">
    <property type="component" value="Chromosome"/>
</dbReference>
<feature type="domain" description="YrdC-like" evidence="12">
    <location>
        <begin position="6"/>
        <end position="190"/>
    </location>
</feature>
<dbReference type="SUPFAM" id="SSF55821">
    <property type="entry name" value="YrdC/RibB"/>
    <property type="match status" value="1"/>
</dbReference>
<dbReference type="PANTHER" id="PTHR17490">
    <property type="entry name" value="SUA5"/>
    <property type="match status" value="1"/>
</dbReference>
<evidence type="ECO:0000256" key="2">
    <source>
        <dbReference type="ARBA" id="ARBA00007663"/>
    </source>
</evidence>
<comment type="subcellular location">
    <subcellularLocation>
        <location evidence="1">Cytoplasm</location>
    </subcellularLocation>
</comment>
<evidence type="ECO:0000256" key="8">
    <source>
        <dbReference type="ARBA" id="ARBA00022741"/>
    </source>
</evidence>
<evidence type="ECO:0000256" key="6">
    <source>
        <dbReference type="ARBA" id="ARBA00022694"/>
    </source>
</evidence>
<evidence type="ECO:0000256" key="3">
    <source>
        <dbReference type="ARBA" id="ARBA00012584"/>
    </source>
</evidence>
<keyword evidence="9" id="KW-0067">ATP-binding</keyword>
<evidence type="ECO:0000259" key="12">
    <source>
        <dbReference type="PROSITE" id="PS51163"/>
    </source>
</evidence>
<dbReference type="PROSITE" id="PS51163">
    <property type="entry name" value="YRDC"/>
    <property type="match status" value="1"/>
</dbReference>
<dbReference type="GO" id="GO:0005524">
    <property type="term" value="F:ATP binding"/>
    <property type="evidence" value="ECO:0007669"/>
    <property type="project" value="UniProtKB-KW"/>
</dbReference>
<dbReference type="Gene3D" id="3.90.870.10">
    <property type="entry name" value="DHBP synthase"/>
    <property type="match status" value="1"/>
</dbReference>
<dbReference type="Pfam" id="PF01300">
    <property type="entry name" value="Sua5_yciO_yrdC"/>
    <property type="match status" value="1"/>
</dbReference>
<reference evidence="13 14" key="1">
    <citation type="submission" date="2018-09" db="EMBL/GenBank/DDBJ databases">
        <title>Arachidicoccus sp. nov., a bacterium isolated from soil.</title>
        <authorList>
            <person name="Weon H.-Y."/>
            <person name="Kwon S.-W."/>
            <person name="Lee S.A."/>
        </authorList>
    </citation>
    <scope>NUCLEOTIDE SEQUENCE [LARGE SCALE GENOMIC DNA]</scope>
    <source>
        <strain evidence="13 14">KIS59-12</strain>
    </source>
</reference>
<dbReference type="InterPro" id="IPR050156">
    <property type="entry name" value="TC-AMP_synthase_SUA5"/>
</dbReference>
<dbReference type="NCBIfam" id="TIGR00057">
    <property type="entry name" value="L-threonylcarbamoyladenylate synthase"/>
    <property type="match status" value="1"/>
</dbReference>
<dbReference type="EMBL" id="CP032489">
    <property type="protein sequence ID" value="AYD46883.1"/>
    <property type="molecule type" value="Genomic_DNA"/>
</dbReference>
<dbReference type="EC" id="2.7.7.87" evidence="3"/>
<organism evidence="13 14">
    <name type="scientific">Arachidicoccus soli</name>
    <dbReference type="NCBI Taxonomy" id="2341117"/>
    <lineage>
        <taxon>Bacteria</taxon>
        <taxon>Pseudomonadati</taxon>
        <taxon>Bacteroidota</taxon>
        <taxon>Chitinophagia</taxon>
        <taxon>Chitinophagales</taxon>
        <taxon>Chitinophagaceae</taxon>
        <taxon>Arachidicoccus</taxon>
    </lineage>
</organism>
<dbReference type="KEGG" id="ark:D6B99_04190"/>
<dbReference type="GO" id="GO:0061710">
    <property type="term" value="F:L-threonylcarbamoyladenylate synthase"/>
    <property type="evidence" value="ECO:0007669"/>
    <property type="project" value="UniProtKB-EC"/>
</dbReference>